<dbReference type="SUPFAM" id="SSF53335">
    <property type="entry name" value="S-adenosyl-L-methionine-dependent methyltransferases"/>
    <property type="match status" value="1"/>
</dbReference>
<evidence type="ECO:0000313" key="1">
    <source>
        <dbReference type="EMBL" id="HIW12261.1"/>
    </source>
</evidence>
<dbReference type="PIRSF" id="PIRSF018637">
    <property type="entry name" value="TrmK"/>
    <property type="match status" value="1"/>
</dbReference>
<dbReference type="AlphaFoldDB" id="A0A9D1QGC0"/>
<dbReference type="PANTHER" id="PTHR38451">
    <property type="entry name" value="TRNA (ADENINE(22)-N(1))-METHYLTRANSFERASE"/>
    <property type="match status" value="1"/>
</dbReference>
<protein>
    <submittedName>
        <fullName evidence="1">tRNA (Adenine(22)-N(1))-methyltransferase TrmK</fullName>
    </submittedName>
</protein>
<name>A0A9D1QGC0_9STAP</name>
<organism evidence="1 2">
    <name type="scientific">Candidatus Salinicoccus stercoripullorum</name>
    <dbReference type="NCBI Taxonomy" id="2838756"/>
    <lineage>
        <taxon>Bacteria</taxon>
        <taxon>Bacillati</taxon>
        <taxon>Bacillota</taxon>
        <taxon>Bacilli</taxon>
        <taxon>Bacillales</taxon>
        <taxon>Staphylococcaceae</taxon>
        <taxon>Salinicoccus</taxon>
    </lineage>
</organism>
<dbReference type="Proteomes" id="UP000823989">
    <property type="component" value="Unassembled WGS sequence"/>
</dbReference>
<sequence>MLDDRLKKVASFIEGDTFLDIGSDHAYLPIYAVKNRMVQKAICGEVVKGPYESTVENIRIHGLADRIEARFGSGLEVVSGDDDIDSITICGMGGPLIADILRSGFKNVNGKPRLVLQPNTYSYPVRRVLQEMGYTITDETVLRHGRHYYEIIVADQDEAFYDEKALMFGPVNLRRREDAFIQKQERELEHQRRILANLEVNSAKHGKMDEIREIIDLLEEVLQDEGS</sequence>
<evidence type="ECO:0000313" key="2">
    <source>
        <dbReference type="Proteomes" id="UP000823989"/>
    </source>
</evidence>
<gene>
    <name evidence="1" type="ORF">H9891_03780</name>
</gene>
<dbReference type="EMBL" id="DXHR01000011">
    <property type="protein sequence ID" value="HIW12261.1"/>
    <property type="molecule type" value="Genomic_DNA"/>
</dbReference>
<dbReference type="Pfam" id="PF04816">
    <property type="entry name" value="TrmK"/>
    <property type="match status" value="1"/>
</dbReference>
<dbReference type="Gene3D" id="1.10.287.1890">
    <property type="match status" value="1"/>
</dbReference>
<accession>A0A9D1QGC0</accession>
<dbReference type="PANTHER" id="PTHR38451:SF1">
    <property type="entry name" value="TRNA (ADENINE(22)-N(1))-METHYLTRANSFERASE"/>
    <property type="match status" value="1"/>
</dbReference>
<dbReference type="GO" id="GO:0160105">
    <property type="term" value="F:tRNA (adenine(22)-N1)-methyltransferase activity"/>
    <property type="evidence" value="ECO:0007669"/>
    <property type="project" value="InterPro"/>
</dbReference>
<dbReference type="Gene3D" id="3.40.50.150">
    <property type="entry name" value="Vaccinia Virus protein VP39"/>
    <property type="match status" value="1"/>
</dbReference>
<dbReference type="InterPro" id="IPR006901">
    <property type="entry name" value="TrmK"/>
</dbReference>
<dbReference type="InterPro" id="IPR029063">
    <property type="entry name" value="SAM-dependent_MTases_sf"/>
</dbReference>
<proteinExistence type="predicted"/>
<reference evidence="1" key="2">
    <citation type="submission" date="2021-04" db="EMBL/GenBank/DDBJ databases">
        <authorList>
            <person name="Gilroy R."/>
        </authorList>
    </citation>
    <scope>NUCLEOTIDE SEQUENCE</scope>
    <source>
        <strain evidence="1">ChiHjej13B12-752</strain>
    </source>
</reference>
<comment type="caution">
    <text evidence="1">The sequence shown here is derived from an EMBL/GenBank/DDBJ whole genome shotgun (WGS) entry which is preliminary data.</text>
</comment>
<reference evidence="1" key="1">
    <citation type="journal article" date="2021" name="PeerJ">
        <title>Extensive microbial diversity within the chicken gut microbiome revealed by metagenomics and culture.</title>
        <authorList>
            <person name="Gilroy R."/>
            <person name="Ravi A."/>
            <person name="Getino M."/>
            <person name="Pursley I."/>
            <person name="Horton D.L."/>
            <person name="Alikhan N.F."/>
            <person name="Baker D."/>
            <person name="Gharbi K."/>
            <person name="Hall N."/>
            <person name="Watson M."/>
            <person name="Adriaenssens E.M."/>
            <person name="Foster-Nyarko E."/>
            <person name="Jarju S."/>
            <person name="Secka A."/>
            <person name="Antonio M."/>
            <person name="Oren A."/>
            <person name="Chaudhuri R.R."/>
            <person name="La Ragione R."/>
            <person name="Hildebrand F."/>
            <person name="Pallen M.J."/>
        </authorList>
    </citation>
    <scope>NUCLEOTIDE SEQUENCE</scope>
    <source>
        <strain evidence="1">ChiHjej13B12-752</strain>
    </source>
</reference>